<feature type="transmembrane region" description="Helical" evidence="1">
    <location>
        <begin position="36"/>
        <end position="56"/>
    </location>
</feature>
<evidence type="ECO:0000256" key="1">
    <source>
        <dbReference type="SAM" id="Phobius"/>
    </source>
</evidence>
<evidence type="ECO:0000313" key="3">
    <source>
        <dbReference type="Proteomes" id="UP000220102"/>
    </source>
</evidence>
<dbReference type="EMBL" id="PDEQ01000002">
    <property type="protein sequence ID" value="PEN14624.1"/>
    <property type="molecule type" value="Genomic_DNA"/>
</dbReference>
<reference evidence="2 3" key="1">
    <citation type="submission" date="2017-10" db="EMBL/GenBank/DDBJ databases">
        <title>Draft genome of Longibacter Salinarum.</title>
        <authorList>
            <person name="Goh K.M."/>
            <person name="Shamsir M.S."/>
            <person name="Lim S.W."/>
        </authorList>
    </citation>
    <scope>NUCLEOTIDE SEQUENCE [LARGE SCALE GENOMIC DNA]</scope>
    <source>
        <strain evidence="2 3">KCTC 52045</strain>
    </source>
</reference>
<dbReference type="AlphaFoldDB" id="A0A2A8D157"/>
<keyword evidence="3" id="KW-1185">Reference proteome</keyword>
<proteinExistence type="predicted"/>
<accession>A0A2A8D157</accession>
<comment type="caution">
    <text evidence="2">The sequence shown here is derived from an EMBL/GenBank/DDBJ whole genome shotgun (WGS) entry which is preliminary data.</text>
</comment>
<evidence type="ECO:0008006" key="4">
    <source>
        <dbReference type="Google" id="ProtNLM"/>
    </source>
</evidence>
<keyword evidence="1" id="KW-0472">Membrane</keyword>
<keyword evidence="1" id="KW-1133">Transmembrane helix</keyword>
<gene>
    <name evidence="2" type="ORF">CRI94_06275</name>
</gene>
<dbReference type="Proteomes" id="UP000220102">
    <property type="component" value="Unassembled WGS sequence"/>
</dbReference>
<feature type="transmembrane region" description="Helical" evidence="1">
    <location>
        <begin position="6"/>
        <end position="29"/>
    </location>
</feature>
<feature type="transmembrane region" description="Helical" evidence="1">
    <location>
        <begin position="115"/>
        <end position="132"/>
    </location>
</feature>
<keyword evidence="1" id="KW-0812">Transmembrane</keyword>
<protein>
    <recommendedName>
        <fullName evidence="4">DUF2231 domain-containing protein</fullName>
    </recommendedName>
</protein>
<dbReference type="RefSeq" id="WP_098074797.1">
    <property type="nucleotide sequence ID" value="NZ_PDEQ01000002.1"/>
</dbReference>
<feature type="transmembrane region" description="Helical" evidence="1">
    <location>
        <begin position="82"/>
        <end position="103"/>
    </location>
</feature>
<dbReference type="OrthoDB" id="853672at2"/>
<organism evidence="2 3">
    <name type="scientific">Longibacter salinarum</name>
    <dbReference type="NCBI Taxonomy" id="1850348"/>
    <lineage>
        <taxon>Bacteria</taxon>
        <taxon>Pseudomonadati</taxon>
        <taxon>Rhodothermota</taxon>
        <taxon>Rhodothermia</taxon>
        <taxon>Rhodothermales</taxon>
        <taxon>Salisaetaceae</taxon>
        <taxon>Longibacter</taxon>
    </lineage>
</organism>
<evidence type="ECO:0000313" key="2">
    <source>
        <dbReference type="EMBL" id="PEN14624.1"/>
    </source>
</evidence>
<name>A0A2A8D157_9BACT</name>
<sequence>MTSAHLHLIINHIPVLGMLFGAAILAYGLWRSQDAIIRVALGLFVVSGVGAVGAYVSGEGAEEIVEDLPGISHAVIETHEEVALIAFLLTGLLGTLALGLLIWRRRSEIPRIASVSLLLAALGVFGVLVYTANTGGKIRHTELRDGTTQATSYDALDYEDDHD</sequence>